<comment type="function">
    <text evidence="9">CRISPR (clustered regularly interspaced short palindromic repeat), is an adaptive immune system that provides protection against mobile genetic elements (viruses, transposable elements and conjugative plasmids). CRISPR clusters contain sequences complementary to antecedent mobile elements and target invading nucleic acids. CRISPR clusters are transcribed and processed into CRISPR RNA (crRNA). Functions as a ssRNA-specific endoribonuclease. Involved in the integration of spacer DNA into the CRISPR cassette.</text>
</comment>
<evidence type="ECO:0000256" key="6">
    <source>
        <dbReference type="ARBA" id="ARBA00022801"/>
    </source>
</evidence>
<gene>
    <name evidence="9 10" type="primary">cas2</name>
    <name evidence="10" type="ORF">KO353_09395</name>
</gene>
<evidence type="ECO:0000313" key="10">
    <source>
        <dbReference type="EMBL" id="QXM23543.1"/>
    </source>
</evidence>
<dbReference type="GO" id="GO:0051607">
    <property type="term" value="P:defense response to virus"/>
    <property type="evidence" value="ECO:0007669"/>
    <property type="project" value="UniProtKB-UniRule"/>
</dbReference>
<keyword evidence="11" id="KW-1185">Reference proteome</keyword>
<evidence type="ECO:0000256" key="3">
    <source>
        <dbReference type="ARBA" id="ARBA00022722"/>
    </source>
</evidence>
<keyword evidence="7 9" id="KW-0460">Magnesium</keyword>
<comment type="subunit">
    <text evidence="9">Homodimer, forms a heterotetramer with a Cas1 homodimer.</text>
</comment>
<keyword evidence="4 9" id="KW-0479">Metal-binding</keyword>
<dbReference type="PANTHER" id="PTHR34405:SF3">
    <property type="entry name" value="CRISPR-ASSOCIATED ENDORIBONUCLEASE CAS2 3"/>
    <property type="match status" value="1"/>
</dbReference>
<evidence type="ECO:0000256" key="5">
    <source>
        <dbReference type="ARBA" id="ARBA00022759"/>
    </source>
</evidence>
<evidence type="ECO:0000256" key="2">
    <source>
        <dbReference type="ARBA" id="ARBA00009959"/>
    </source>
</evidence>
<evidence type="ECO:0000256" key="4">
    <source>
        <dbReference type="ARBA" id="ARBA00022723"/>
    </source>
</evidence>
<dbReference type="Proteomes" id="UP000694001">
    <property type="component" value="Chromosome"/>
</dbReference>
<dbReference type="PANTHER" id="PTHR34405">
    <property type="entry name" value="CRISPR-ASSOCIATED ENDORIBONUCLEASE CAS2"/>
    <property type="match status" value="1"/>
</dbReference>
<dbReference type="GO" id="GO:0046872">
    <property type="term" value="F:metal ion binding"/>
    <property type="evidence" value="ECO:0007669"/>
    <property type="project" value="UniProtKB-UniRule"/>
</dbReference>
<comment type="cofactor">
    <cofactor evidence="1 9">
        <name>Mg(2+)</name>
        <dbReference type="ChEBI" id="CHEBI:18420"/>
    </cofactor>
</comment>
<dbReference type="HAMAP" id="MF_01471">
    <property type="entry name" value="Cas2"/>
    <property type="match status" value="1"/>
</dbReference>
<keyword evidence="5 9" id="KW-0255">Endonuclease</keyword>
<evidence type="ECO:0000256" key="9">
    <source>
        <dbReference type="HAMAP-Rule" id="MF_01471"/>
    </source>
</evidence>
<keyword evidence="8 9" id="KW-0051">Antiviral defense</keyword>
<dbReference type="Pfam" id="PF09827">
    <property type="entry name" value="CRISPR_Cas2"/>
    <property type="match status" value="1"/>
</dbReference>
<evidence type="ECO:0000256" key="7">
    <source>
        <dbReference type="ARBA" id="ARBA00022842"/>
    </source>
</evidence>
<reference evidence="10" key="1">
    <citation type="submission" date="2021-06" db="EMBL/GenBank/DDBJ databases">
        <title>Elioraea tepida, sp. nov., a moderately thermophilic aerobic anoxygenic phototrophic bacterium isolated from an alkaline siliceous hot spring mat community in Yellowstone National Park, WY, USA.</title>
        <authorList>
            <person name="Saini M.K."/>
            <person name="Yoshida S."/>
            <person name="Sebastian A."/>
            <person name="Hirose S."/>
            <person name="Hara E."/>
            <person name="Tamaki H."/>
            <person name="Soulier N.T."/>
            <person name="Albert I."/>
            <person name="Hanada S."/>
            <person name="Bryant D.A."/>
            <person name="Tank M."/>
        </authorList>
    </citation>
    <scope>NUCLEOTIDE SEQUENCE</scope>
    <source>
        <strain evidence="10">MS-P2</strain>
    </source>
</reference>
<dbReference type="GO" id="GO:0043571">
    <property type="term" value="P:maintenance of CRISPR repeat elements"/>
    <property type="evidence" value="ECO:0007669"/>
    <property type="project" value="UniProtKB-UniRule"/>
</dbReference>
<dbReference type="EC" id="3.1.-.-" evidence="9"/>
<dbReference type="InterPro" id="IPR021127">
    <property type="entry name" value="CRISPR_associated_Cas2"/>
</dbReference>
<name>A0A975YIM0_9PROT</name>
<dbReference type="InterPro" id="IPR019199">
    <property type="entry name" value="Virulence_VapD/CRISPR_Cas2"/>
</dbReference>
<comment type="similarity">
    <text evidence="2 9">Belongs to the CRISPR-associated endoribonuclease Cas2 protein family.</text>
</comment>
<evidence type="ECO:0000313" key="11">
    <source>
        <dbReference type="Proteomes" id="UP000694001"/>
    </source>
</evidence>
<dbReference type="NCBIfam" id="TIGR01573">
    <property type="entry name" value="cas2"/>
    <property type="match status" value="1"/>
</dbReference>
<dbReference type="AlphaFoldDB" id="A0A975YIM0"/>
<dbReference type="GO" id="GO:0016787">
    <property type="term" value="F:hydrolase activity"/>
    <property type="evidence" value="ECO:0007669"/>
    <property type="project" value="UniProtKB-KW"/>
</dbReference>
<proteinExistence type="inferred from homology"/>
<organism evidence="10 11">
    <name type="scientific">Elioraea tepida</name>
    <dbReference type="NCBI Taxonomy" id="2843330"/>
    <lineage>
        <taxon>Bacteria</taxon>
        <taxon>Pseudomonadati</taxon>
        <taxon>Pseudomonadota</taxon>
        <taxon>Alphaproteobacteria</taxon>
        <taxon>Acetobacterales</taxon>
        <taxon>Elioraeaceae</taxon>
        <taxon>Elioraea</taxon>
    </lineage>
</organism>
<accession>A0A975YIM0</accession>
<dbReference type="KEGG" id="elio:KO353_09395"/>
<evidence type="ECO:0000256" key="8">
    <source>
        <dbReference type="ARBA" id="ARBA00023118"/>
    </source>
</evidence>
<dbReference type="GO" id="GO:0004521">
    <property type="term" value="F:RNA endonuclease activity"/>
    <property type="evidence" value="ECO:0007669"/>
    <property type="project" value="InterPro"/>
</dbReference>
<protein>
    <recommendedName>
        <fullName evidence="9">CRISPR-associated endoribonuclease Cas2</fullName>
        <ecNumber evidence="9">3.1.-.-</ecNumber>
    </recommendedName>
</protein>
<keyword evidence="6 9" id="KW-0378">Hydrolase</keyword>
<feature type="binding site" evidence="9">
    <location>
        <position position="14"/>
    </location>
    <ligand>
        <name>Mg(2+)</name>
        <dbReference type="ChEBI" id="CHEBI:18420"/>
        <note>catalytic</note>
    </ligand>
</feature>
<dbReference type="CDD" id="cd09725">
    <property type="entry name" value="Cas2_I_II_III"/>
    <property type="match status" value="1"/>
</dbReference>
<keyword evidence="3 9" id="KW-0540">Nuclease</keyword>
<evidence type="ECO:0000256" key="1">
    <source>
        <dbReference type="ARBA" id="ARBA00001946"/>
    </source>
</evidence>
<dbReference type="EMBL" id="CP076448">
    <property type="protein sequence ID" value="QXM23543.1"/>
    <property type="molecule type" value="Genomic_DNA"/>
</dbReference>
<dbReference type="RefSeq" id="WP_218284407.1">
    <property type="nucleotide sequence ID" value="NZ_CP076448.1"/>
</dbReference>
<sequence length="115" mass="12648">MPVNARRAWIIGYDITSPKRLRRVARFLERRALRVQFSLFLGLWTEAEFEEVWLGLSCLINPRRDDVRAWPVPEAAEVVSIGCGLPEGIVVGEARSRGFARVGGALRSGGGGVGV</sequence>